<dbReference type="Gene3D" id="2.130.10.10">
    <property type="entry name" value="YVTN repeat-like/Quinoprotein amine dehydrogenase"/>
    <property type="match status" value="1"/>
</dbReference>
<protein>
    <submittedName>
        <fullName evidence="1">Uncharacterized protein</fullName>
    </submittedName>
</protein>
<dbReference type="InterPro" id="IPR015943">
    <property type="entry name" value="WD40/YVTN_repeat-like_dom_sf"/>
</dbReference>
<comment type="caution">
    <text evidence="1">The sequence shown here is derived from an EMBL/GenBank/DDBJ whole genome shotgun (WGS) entry which is preliminary data.</text>
</comment>
<dbReference type="SUPFAM" id="SSF110296">
    <property type="entry name" value="Oligoxyloglucan reducing end-specific cellobiohydrolase"/>
    <property type="match status" value="2"/>
</dbReference>
<name>A0A9X2ENK6_9GAMM</name>
<evidence type="ECO:0000313" key="1">
    <source>
        <dbReference type="EMBL" id="MCO1335524.1"/>
    </source>
</evidence>
<reference evidence="1" key="1">
    <citation type="journal article" date="2022" name="Arch. Microbiol.">
        <title>Microbulbifer okhotskensis sp. nov., isolated from a deep bottom sediment of the Okhotsk Sea.</title>
        <authorList>
            <person name="Romanenko L."/>
            <person name="Kurilenko V."/>
            <person name="Otstavnykh N."/>
            <person name="Velansky P."/>
            <person name="Isaeva M."/>
            <person name="Mikhailov V."/>
        </authorList>
    </citation>
    <scope>NUCLEOTIDE SEQUENCE</scope>
    <source>
        <strain evidence="1">OS29</strain>
    </source>
</reference>
<dbReference type="AlphaFoldDB" id="A0A9X2ENK6"/>
<dbReference type="Proteomes" id="UP001139028">
    <property type="component" value="Unassembled WGS sequence"/>
</dbReference>
<evidence type="ECO:0000313" key="2">
    <source>
        <dbReference type="Proteomes" id="UP001139028"/>
    </source>
</evidence>
<proteinExistence type="predicted"/>
<organism evidence="1 2">
    <name type="scientific">Microbulbifer okhotskensis</name>
    <dbReference type="NCBI Taxonomy" id="2926617"/>
    <lineage>
        <taxon>Bacteria</taxon>
        <taxon>Pseudomonadati</taxon>
        <taxon>Pseudomonadota</taxon>
        <taxon>Gammaproteobacteria</taxon>
        <taxon>Cellvibrionales</taxon>
        <taxon>Microbulbiferaceae</taxon>
        <taxon>Microbulbifer</taxon>
    </lineage>
</organism>
<dbReference type="PROSITE" id="PS51257">
    <property type="entry name" value="PROKAR_LIPOPROTEIN"/>
    <property type="match status" value="1"/>
</dbReference>
<accession>A0A9X2ENK6</accession>
<dbReference type="RefSeq" id="WP_252470265.1">
    <property type="nucleotide sequence ID" value="NZ_JALBWM010000067.1"/>
</dbReference>
<sequence>MSGMVFRNHIKFYPLVFLICITFLQGCAGQVNILPTLTEGTPVNGSDGIVVARVINASGNPLPFNQFTINPENLNESETIKPERLLAIRPKLNGTTVFASSVHPGNYSLSSIRAYYSNGNGWYNRVVGADEKLGTFTVKQGEVTDLGTIIYYPKPQGDRYSDLLVRAPESEQGEVLSKHFPFFNYTATQLNGWQVDENDQERESAYLSIAQNPLTYNSQYLAPDNSIYFLGKIGVLIKRTPLGEWELDGVDTNHELTAIAQNKNGDLVVGGSEGALFWKPENGDWLDISLEHDSHIEHLLLSDTGEIDILASQDFDLNIFRGKVLNSGVQWELLNSYTSRSGKGWNHNLQTQLNQASPNYQKESYIYSTNLFKINGKHYLTLRTQSFYGDVVFADIGSELFTYNPENWVIEQEVEDFKLSAIVEAGAVQLGIEKAGFWSWSGKPTYYRIDVNGGQEKISTHINRCKSNGHLEKPCRKKAFTFRSAPWFSSENNAVAIVGFTETGFSYTDQKTEIEILTTTDGGKSWAVTDNKPPTDYCTSVVPHVSDRLLIFCDGASGDFFESTNYGESWDQVRQQDNF</sequence>
<gene>
    <name evidence="1" type="ORF">MO867_14385</name>
</gene>
<keyword evidence="2" id="KW-1185">Reference proteome</keyword>
<dbReference type="EMBL" id="JALBWM010000067">
    <property type="protein sequence ID" value="MCO1335524.1"/>
    <property type="molecule type" value="Genomic_DNA"/>
</dbReference>